<evidence type="ECO:0000313" key="3">
    <source>
        <dbReference type="EMBL" id="SSC12902.1"/>
    </source>
</evidence>
<dbReference type="EMBL" id="LS974202">
    <property type="protein sequence ID" value="SSC12902.1"/>
    <property type="molecule type" value="Genomic_DNA"/>
</dbReference>
<evidence type="ECO:0000256" key="2">
    <source>
        <dbReference type="SAM" id="Phobius"/>
    </source>
</evidence>
<feature type="coiled-coil region" evidence="1">
    <location>
        <begin position="150"/>
        <end position="177"/>
    </location>
</feature>
<keyword evidence="4" id="KW-1185">Reference proteome</keyword>
<dbReference type="Proteomes" id="UP000250796">
    <property type="component" value="Chromosome MESINF"/>
</dbReference>
<keyword evidence="2" id="KW-0472">Membrane</keyword>
<evidence type="ECO:0000256" key="1">
    <source>
        <dbReference type="SAM" id="Coils"/>
    </source>
</evidence>
<accession>A0A7Z7PPC9</accession>
<gene>
    <name evidence="3" type="ORF">MESINF_1458</name>
</gene>
<evidence type="ECO:0000313" key="4">
    <source>
        <dbReference type="Proteomes" id="UP000250796"/>
    </source>
</evidence>
<organism evidence="3 4">
    <name type="scientific">Mesotoga infera</name>
    <dbReference type="NCBI Taxonomy" id="1236046"/>
    <lineage>
        <taxon>Bacteria</taxon>
        <taxon>Thermotogati</taxon>
        <taxon>Thermotogota</taxon>
        <taxon>Thermotogae</taxon>
        <taxon>Kosmotogales</taxon>
        <taxon>Kosmotogaceae</taxon>
        <taxon>Mesotoga</taxon>
    </lineage>
</organism>
<sequence length="181" mass="20725">MLVYYLVFSVVLFALNFSRGVRVDLVFFFLPAVILLDYYIVLGLPGSSFAGRVALFVQKADNLLNFRKTFEEETKGKLIDSENLKNLEQVVTSLESRLRKPTEIQRKLYLFSIYAAPLFPMAVMLSSILLQRGTELYAGLFSYGASFIIVILARRAFRTLENTIEKLNNEIRKAIEDISYN</sequence>
<dbReference type="KEGG" id="minf:MESINF_1458"/>
<name>A0A7Z7PPC9_9BACT</name>
<reference evidence="3 4" key="1">
    <citation type="submission" date="2017-01" db="EMBL/GenBank/DDBJ databases">
        <authorList>
            <person name="Erauso G."/>
        </authorList>
    </citation>
    <scope>NUCLEOTIDE SEQUENCE [LARGE SCALE GENOMIC DNA]</scope>
    <source>
        <strain evidence="3">MESINF1</strain>
    </source>
</reference>
<keyword evidence="2" id="KW-0812">Transmembrane</keyword>
<feature type="transmembrane region" description="Helical" evidence="2">
    <location>
        <begin position="108"/>
        <end position="130"/>
    </location>
</feature>
<dbReference type="AlphaFoldDB" id="A0A7Z7PPC9"/>
<protein>
    <submittedName>
        <fullName evidence="3">Uncharacterized protein</fullName>
    </submittedName>
</protein>
<feature type="transmembrane region" description="Helical" evidence="2">
    <location>
        <begin position="36"/>
        <end position="57"/>
    </location>
</feature>
<proteinExistence type="predicted"/>
<keyword evidence="1" id="KW-0175">Coiled coil</keyword>
<dbReference type="RefSeq" id="WP_169699121.1">
    <property type="nucleotide sequence ID" value="NZ_LS974202.1"/>
</dbReference>
<feature type="transmembrane region" description="Helical" evidence="2">
    <location>
        <begin position="136"/>
        <end position="157"/>
    </location>
</feature>
<keyword evidence="2" id="KW-1133">Transmembrane helix</keyword>